<dbReference type="GO" id="GO:0005886">
    <property type="term" value="C:plasma membrane"/>
    <property type="evidence" value="ECO:0007669"/>
    <property type="project" value="UniProtKB-SubCell"/>
</dbReference>
<comment type="caution">
    <text evidence="13">The sequence shown here is derived from an EMBL/GenBank/DDBJ whole genome shotgun (WGS) entry which is preliminary data.</text>
</comment>
<dbReference type="InterPro" id="IPR011701">
    <property type="entry name" value="MFS"/>
</dbReference>
<dbReference type="Pfam" id="PF07690">
    <property type="entry name" value="MFS_1"/>
    <property type="match status" value="1"/>
</dbReference>
<evidence type="ECO:0000256" key="7">
    <source>
        <dbReference type="ARBA" id="ARBA00023251"/>
    </source>
</evidence>
<keyword evidence="3" id="KW-1003">Cell membrane</keyword>
<feature type="transmembrane region" description="Helical" evidence="9">
    <location>
        <begin position="277"/>
        <end position="302"/>
    </location>
</feature>
<protein>
    <submittedName>
        <fullName evidence="13">MFS transporter</fullName>
    </submittedName>
</protein>
<keyword evidence="6 9" id="KW-0472">Membrane</keyword>
<keyword evidence="5 9" id="KW-1133">Transmembrane helix</keyword>
<reference evidence="13 14" key="1">
    <citation type="submission" date="2019-10" db="EMBL/GenBank/DDBJ databases">
        <title>Streptomyces sp. nov., a novel actinobacterium isolated from alkaline environment.</title>
        <authorList>
            <person name="Golinska P."/>
        </authorList>
    </citation>
    <scope>NUCLEOTIDE SEQUENCE [LARGE SCALE GENOMIC DNA]</scope>
    <source>
        <strain evidence="13 14">OF1</strain>
    </source>
</reference>
<dbReference type="PANTHER" id="PTHR42718:SF47">
    <property type="entry name" value="METHYL VIOLOGEN RESISTANCE PROTEIN SMVA"/>
    <property type="match status" value="1"/>
</dbReference>
<feature type="transmembrane region" description="Helical" evidence="9">
    <location>
        <begin position="58"/>
        <end position="78"/>
    </location>
</feature>
<feature type="transmembrane region" description="Helical" evidence="9">
    <location>
        <begin position="174"/>
        <end position="198"/>
    </location>
</feature>
<keyword evidence="14" id="KW-1185">Reference proteome</keyword>
<feature type="transmembrane region" description="Helical" evidence="9">
    <location>
        <begin position="115"/>
        <end position="136"/>
    </location>
</feature>
<evidence type="ECO:0000256" key="4">
    <source>
        <dbReference type="ARBA" id="ARBA00022692"/>
    </source>
</evidence>
<dbReference type="PROSITE" id="PS50850">
    <property type="entry name" value="MFS"/>
    <property type="match status" value="1"/>
</dbReference>
<accession>A0A5P0YYR7</accession>
<dbReference type="SUPFAM" id="SSF103473">
    <property type="entry name" value="MFS general substrate transporter"/>
    <property type="match status" value="1"/>
</dbReference>
<dbReference type="CDD" id="cd17321">
    <property type="entry name" value="MFS_MMR_MDR_like"/>
    <property type="match status" value="1"/>
</dbReference>
<dbReference type="GO" id="GO:0022857">
    <property type="term" value="F:transmembrane transporter activity"/>
    <property type="evidence" value="ECO:0007669"/>
    <property type="project" value="InterPro"/>
</dbReference>
<comment type="subcellular location">
    <subcellularLocation>
        <location evidence="1">Cell membrane</location>
        <topology evidence="1">Multi-pass membrane protein</topology>
    </subcellularLocation>
</comment>
<evidence type="ECO:0000313" key="15">
    <source>
        <dbReference type="Proteomes" id="UP000517765"/>
    </source>
</evidence>
<dbReference type="GO" id="GO:0046677">
    <property type="term" value="P:response to antibiotic"/>
    <property type="evidence" value="ECO:0007669"/>
    <property type="project" value="UniProtKB-KW"/>
</dbReference>
<reference evidence="11" key="3">
    <citation type="journal article" name="Syst. Appl. Microbiol.">
        <title>Streptomyces alkaliterrae sp. nov., isolated from an alkaline soil, and emended descriptions of Streptomyces alkaliphilus, Streptomyces calidiresistens and Streptomyces durbertensis.</title>
        <authorList>
            <person name="Swiecimska M."/>
            <person name="Golinska P."/>
            <person name="Nouioui I."/>
            <person name="Wypij M."/>
            <person name="Rai M."/>
            <person name="Sangal V."/>
            <person name="Goodfellow M."/>
        </authorList>
    </citation>
    <scope>NUCLEOTIDE SEQUENCE</scope>
    <source>
        <strain evidence="11">OF3</strain>
        <strain evidence="12">OF8</strain>
    </source>
</reference>
<proteinExistence type="predicted"/>
<feature type="transmembrane region" description="Helical" evidence="9">
    <location>
        <begin position="487"/>
        <end position="507"/>
    </location>
</feature>
<keyword evidence="2" id="KW-0813">Transport</keyword>
<dbReference type="EMBL" id="JABJXA010000178">
    <property type="protein sequence ID" value="MBB1261490.1"/>
    <property type="molecule type" value="Genomic_DNA"/>
</dbReference>
<feature type="transmembrane region" description="Helical" evidence="9">
    <location>
        <begin position="367"/>
        <end position="393"/>
    </location>
</feature>
<feature type="transmembrane region" description="Helical" evidence="9">
    <location>
        <begin position="314"/>
        <end position="335"/>
    </location>
</feature>
<feature type="region of interest" description="Disordered" evidence="8">
    <location>
        <begin position="514"/>
        <end position="547"/>
    </location>
</feature>
<reference evidence="15 16" key="2">
    <citation type="submission" date="2020-05" db="EMBL/GenBank/DDBJ databases">
        <title>Classification of alakaliphilic streptomycetes isolated from an alkaline soil next to Lonar Crater, India and a proposal for the recognition of Streptomyces alkaliterrae sp. nov.</title>
        <authorList>
            <person name="Golinska P."/>
        </authorList>
    </citation>
    <scope>NUCLEOTIDE SEQUENCE [LARGE SCALE GENOMIC DNA]</scope>
    <source>
        <strain evidence="16">OF3</strain>
        <strain evidence="15">OF8</strain>
    </source>
</reference>
<feature type="transmembrane region" description="Helical" evidence="9">
    <location>
        <begin position="414"/>
        <end position="431"/>
    </location>
</feature>
<keyword evidence="4 9" id="KW-0812">Transmembrane</keyword>
<evidence type="ECO:0000313" key="14">
    <source>
        <dbReference type="Proteomes" id="UP000320857"/>
    </source>
</evidence>
<dbReference type="Proteomes" id="UP000517765">
    <property type="component" value="Unassembled WGS sequence"/>
</dbReference>
<feature type="transmembrane region" description="Helical" evidence="9">
    <location>
        <begin position="148"/>
        <end position="168"/>
    </location>
</feature>
<evidence type="ECO:0000256" key="3">
    <source>
        <dbReference type="ARBA" id="ARBA00022475"/>
    </source>
</evidence>
<evidence type="ECO:0000313" key="16">
    <source>
        <dbReference type="Proteomes" id="UP000525686"/>
    </source>
</evidence>
<gene>
    <name evidence="13" type="ORF">FNX44_017365</name>
    <name evidence="11" type="ORF">H3146_17770</name>
    <name evidence="12" type="ORF">H3147_22150</name>
</gene>
<dbReference type="Gene3D" id="1.20.1250.20">
    <property type="entry name" value="MFS general substrate transporter like domains"/>
    <property type="match status" value="1"/>
</dbReference>
<dbReference type="RefSeq" id="WP_143649180.1">
    <property type="nucleotide sequence ID" value="NZ_JABJWZ010000176.1"/>
</dbReference>
<evidence type="ECO:0000256" key="8">
    <source>
        <dbReference type="SAM" id="MobiDB-lite"/>
    </source>
</evidence>
<dbReference type="PANTHER" id="PTHR42718">
    <property type="entry name" value="MAJOR FACILITATOR SUPERFAMILY MULTIDRUG TRANSPORTER MFSC"/>
    <property type="match status" value="1"/>
</dbReference>
<dbReference type="OrthoDB" id="9781469at2"/>
<evidence type="ECO:0000256" key="9">
    <source>
        <dbReference type="SAM" id="Phobius"/>
    </source>
</evidence>
<evidence type="ECO:0000256" key="5">
    <source>
        <dbReference type="ARBA" id="ARBA00022989"/>
    </source>
</evidence>
<feature type="transmembrane region" description="Helical" evidence="9">
    <location>
        <begin position="342"/>
        <end position="361"/>
    </location>
</feature>
<sequence length="547" mass="55698">MTSDIKNSDTESVPRRADRRAWIGLAVLAMPTLLISLDMTVLHLAVPHLSADLSPSSAQLLWIVDIYGFLIAGSLITMGTLGDRIGRRKLLMIGGAAFGAASVLAAFASSPGQLIAARAVLGLAGATLMPSTMSLIRNMFHDPKQRTVAISVWLSSFMLGAGAGPLVGGAMLEHFWWGSVFLLNVPVMVVLLAAGPLLLPEFKDPAPGRLDVLSAVLSLVTVLSFVYGIKKTAEHGLSLVPVLAMVAGLSVGAVFLRRQRRQKQPFVDLGLFANRGFTISLAAVGLTVFASGGMMFFIGQYLQMVLGLSPFQAGLYGLPAVLAGLVTVLGAPAMLRLTRHAYLMGAGLLVSVVGVLMLAQVGPDSSAVAVIGALVVLHLGFGPTMALGTDMIIAGAPPERAGTASALSETGTEMGMALGIAVIGSAGTAVYRSQMTDGLPAGVPAEAAGPALDTIGGAAAVAERLPAEVGGALMDAAGKAFVSGLHLTAYTSAAMITVVAVLVAVLLRNVRPGEGGHGEGGHGEPVAAAPMSGAPDTPEGEVVGARG</sequence>
<evidence type="ECO:0000313" key="12">
    <source>
        <dbReference type="EMBL" id="MBB1261490.1"/>
    </source>
</evidence>
<evidence type="ECO:0000313" key="11">
    <source>
        <dbReference type="EMBL" id="MBB1255186.1"/>
    </source>
</evidence>
<feature type="transmembrane region" description="Helical" evidence="9">
    <location>
        <begin position="235"/>
        <end position="256"/>
    </location>
</feature>
<feature type="transmembrane region" description="Helical" evidence="9">
    <location>
        <begin position="90"/>
        <end position="109"/>
    </location>
</feature>
<organism evidence="13 14">
    <name type="scientific">Streptomyces alkaliterrae</name>
    <dbReference type="NCBI Taxonomy" id="2213162"/>
    <lineage>
        <taxon>Bacteria</taxon>
        <taxon>Bacillati</taxon>
        <taxon>Actinomycetota</taxon>
        <taxon>Actinomycetes</taxon>
        <taxon>Kitasatosporales</taxon>
        <taxon>Streptomycetaceae</taxon>
        <taxon>Streptomyces</taxon>
    </lineage>
</organism>
<keyword evidence="7" id="KW-0046">Antibiotic resistance</keyword>
<dbReference type="EMBL" id="JABJWZ010000176">
    <property type="protein sequence ID" value="MBB1255186.1"/>
    <property type="molecule type" value="Genomic_DNA"/>
</dbReference>
<feature type="transmembrane region" description="Helical" evidence="9">
    <location>
        <begin position="21"/>
        <end position="46"/>
    </location>
</feature>
<evidence type="ECO:0000313" key="13">
    <source>
        <dbReference type="EMBL" id="MQS03609.1"/>
    </source>
</evidence>
<dbReference type="EMBL" id="VJYK02000185">
    <property type="protein sequence ID" value="MQS03609.1"/>
    <property type="molecule type" value="Genomic_DNA"/>
</dbReference>
<feature type="domain" description="Major facilitator superfamily (MFS) profile" evidence="10">
    <location>
        <begin position="24"/>
        <end position="512"/>
    </location>
</feature>
<dbReference type="Proteomes" id="UP000525686">
    <property type="component" value="Unassembled WGS sequence"/>
</dbReference>
<evidence type="ECO:0000256" key="6">
    <source>
        <dbReference type="ARBA" id="ARBA00023136"/>
    </source>
</evidence>
<evidence type="ECO:0000256" key="2">
    <source>
        <dbReference type="ARBA" id="ARBA00022448"/>
    </source>
</evidence>
<evidence type="ECO:0000256" key="1">
    <source>
        <dbReference type="ARBA" id="ARBA00004651"/>
    </source>
</evidence>
<feature type="transmembrane region" description="Helical" evidence="9">
    <location>
        <begin position="210"/>
        <end position="229"/>
    </location>
</feature>
<dbReference type="AlphaFoldDB" id="A0A5P0YYR7"/>
<dbReference type="Proteomes" id="UP000320857">
    <property type="component" value="Unassembled WGS sequence"/>
</dbReference>
<dbReference type="InterPro" id="IPR020846">
    <property type="entry name" value="MFS_dom"/>
</dbReference>
<dbReference type="InterPro" id="IPR036259">
    <property type="entry name" value="MFS_trans_sf"/>
</dbReference>
<evidence type="ECO:0000259" key="10">
    <source>
        <dbReference type="PROSITE" id="PS50850"/>
    </source>
</evidence>
<name>A0A5P0YYR7_9ACTN</name>